<feature type="repeat" description="Solcar" evidence="11">
    <location>
        <begin position="25"/>
        <end position="110"/>
    </location>
</feature>
<gene>
    <name evidence="13" type="ORF">CLIB1423_03S04896</name>
</gene>
<dbReference type="GO" id="GO:0031966">
    <property type="term" value="C:mitochondrial membrane"/>
    <property type="evidence" value="ECO:0007669"/>
    <property type="project" value="UniProtKB-SubCell"/>
</dbReference>
<evidence type="ECO:0000313" key="14">
    <source>
        <dbReference type="Proteomes" id="UP000837801"/>
    </source>
</evidence>
<sequence length="331" mass="36413">MALYNEEMSLDKITHHNDSLESSHLNPINEIAFGAISGMFGKVVEYPFDTVKVRLQSSSNYSISTVGCIAQTYRNEGIIRGFYQGIRAPLLGACLETAILFASYNATSHFFINHYRLKSDRELPLWTKCVSGGFAGFTASFVLTPIELVKCKLQVQNVKQSGPISTTTSSSSSSSGSPKNIYSTVIRKILANEGVSGLWSGLSSTLIREVFGTAIWFSTYEYMTQVFRERRIAKGGDENAENSDAELMFSGALAGVLFNFSTFPVDTIKSNIQTNDFDKASSSLLKVGKYICQQPGGMRNLYNGLGITLVRAAPANAIIFYVYELLKRNYG</sequence>
<dbReference type="GO" id="GO:1990575">
    <property type="term" value="P:mitochondrial L-ornithine transmembrane transport"/>
    <property type="evidence" value="ECO:0007669"/>
    <property type="project" value="TreeGrafter"/>
</dbReference>
<keyword evidence="5 12" id="KW-0813">Transport</keyword>
<dbReference type="GO" id="GO:0000064">
    <property type="term" value="F:L-ornithine transmembrane transporter activity"/>
    <property type="evidence" value="ECO:0007669"/>
    <property type="project" value="TreeGrafter"/>
</dbReference>
<dbReference type="InterPro" id="IPR050567">
    <property type="entry name" value="Mitochondrial_Carrier"/>
</dbReference>
<keyword evidence="10 11" id="KW-0472">Membrane</keyword>
<evidence type="ECO:0000256" key="3">
    <source>
        <dbReference type="ARBA" id="ARBA00006375"/>
    </source>
</evidence>
<keyword evidence="9" id="KW-0496">Mitochondrion</keyword>
<evidence type="ECO:0000256" key="12">
    <source>
        <dbReference type="RuleBase" id="RU000488"/>
    </source>
</evidence>
<comment type="subcellular location">
    <subcellularLocation>
        <location evidence="2">Mitochondrion membrane</location>
        <topology evidence="2">Multi-pass membrane protein</topology>
    </subcellularLocation>
</comment>
<keyword evidence="6 11" id="KW-0812">Transmembrane</keyword>
<dbReference type="InterPro" id="IPR018108">
    <property type="entry name" value="MCP_transmembrane"/>
</dbReference>
<evidence type="ECO:0000256" key="1">
    <source>
        <dbReference type="ARBA" id="ARBA00002238"/>
    </source>
</evidence>
<organism evidence="13 14">
    <name type="scientific">[Candida] railenensis</name>
    <dbReference type="NCBI Taxonomy" id="45579"/>
    <lineage>
        <taxon>Eukaryota</taxon>
        <taxon>Fungi</taxon>
        <taxon>Dikarya</taxon>
        <taxon>Ascomycota</taxon>
        <taxon>Saccharomycotina</taxon>
        <taxon>Pichiomycetes</taxon>
        <taxon>Debaryomycetaceae</taxon>
        <taxon>Kurtzmaniella</taxon>
    </lineage>
</organism>
<feature type="repeat" description="Solcar" evidence="11">
    <location>
        <begin position="123"/>
        <end position="226"/>
    </location>
</feature>
<keyword evidence="14" id="KW-1185">Reference proteome</keyword>
<evidence type="ECO:0000256" key="8">
    <source>
        <dbReference type="ARBA" id="ARBA00022989"/>
    </source>
</evidence>
<proteinExistence type="inferred from homology"/>
<keyword evidence="8" id="KW-1133">Transmembrane helix</keyword>
<dbReference type="AlphaFoldDB" id="A0A9P0QMP0"/>
<evidence type="ECO:0000256" key="7">
    <source>
        <dbReference type="ARBA" id="ARBA00022737"/>
    </source>
</evidence>
<comment type="function">
    <text evidence="1">Mitochondrial transporter that mediates uptake of thiamine pyrophosphate (ThPP) into mitochondria.</text>
</comment>
<dbReference type="PANTHER" id="PTHR45624:SF31">
    <property type="entry name" value="MITOCHONDRIAL ORNITHINE TRANSPORTER 1"/>
    <property type="match status" value="1"/>
</dbReference>
<evidence type="ECO:0000256" key="5">
    <source>
        <dbReference type="ARBA" id="ARBA00022448"/>
    </source>
</evidence>
<dbReference type="PROSITE" id="PS50920">
    <property type="entry name" value="SOLCAR"/>
    <property type="match status" value="3"/>
</dbReference>
<name>A0A9P0QMP0_9ASCO</name>
<comment type="similarity">
    <text evidence="3 12">Belongs to the mitochondrial carrier (TC 2.A.29) family.</text>
</comment>
<dbReference type="SUPFAM" id="SSF103506">
    <property type="entry name" value="Mitochondrial carrier"/>
    <property type="match status" value="1"/>
</dbReference>
<dbReference type="OrthoDB" id="2139348at2759"/>
<evidence type="ECO:0000256" key="6">
    <source>
        <dbReference type="ARBA" id="ARBA00022692"/>
    </source>
</evidence>
<evidence type="ECO:0000256" key="11">
    <source>
        <dbReference type="PROSITE-ProRule" id="PRU00282"/>
    </source>
</evidence>
<evidence type="ECO:0000256" key="4">
    <source>
        <dbReference type="ARBA" id="ARBA00021935"/>
    </source>
</evidence>
<dbReference type="EMBL" id="CAKXYY010000003">
    <property type="protein sequence ID" value="CAH2351375.1"/>
    <property type="molecule type" value="Genomic_DNA"/>
</dbReference>
<keyword evidence="7" id="KW-0677">Repeat</keyword>
<evidence type="ECO:0000256" key="9">
    <source>
        <dbReference type="ARBA" id="ARBA00023128"/>
    </source>
</evidence>
<dbReference type="InterPro" id="IPR023395">
    <property type="entry name" value="MCP_dom_sf"/>
</dbReference>
<dbReference type="PANTHER" id="PTHR45624">
    <property type="entry name" value="MITOCHONDRIAL BASIC AMINO ACIDS TRANSPORTER-RELATED"/>
    <property type="match status" value="1"/>
</dbReference>
<evidence type="ECO:0000256" key="2">
    <source>
        <dbReference type="ARBA" id="ARBA00004225"/>
    </source>
</evidence>
<dbReference type="Gene3D" id="1.50.40.10">
    <property type="entry name" value="Mitochondrial carrier domain"/>
    <property type="match status" value="1"/>
</dbReference>
<feature type="repeat" description="Solcar" evidence="11">
    <location>
        <begin position="242"/>
        <end position="329"/>
    </location>
</feature>
<evidence type="ECO:0000313" key="13">
    <source>
        <dbReference type="EMBL" id="CAH2351375.1"/>
    </source>
</evidence>
<comment type="caution">
    <text evidence="13">The sequence shown here is derived from an EMBL/GenBank/DDBJ whole genome shotgun (WGS) entry which is preliminary data.</text>
</comment>
<reference evidence="13" key="1">
    <citation type="submission" date="2022-03" db="EMBL/GenBank/DDBJ databases">
        <authorList>
            <person name="Legras J.-L."/>
            <person name="Devillers H."/>
            <person name="Grondin C."/>
        </authorList>
    </citation>
    <scope>NUCLEOTIDE SEQUENCE</scope>
    <source>
        <strain evidence="13">CLIB 1423</strain>
    </source>
</reference>
<protein>
    <recommendedName>
        <fullName evidence="4">Mitochondrial thiamine pyrophosphate carrier 1</fullName>
    </recommendedName>
</protein>
<dbReference type="Proteomes" id="UP000837801">
    <property type="component" value="Unassembled WGS sequence"/>
</dbReference>
<dbReference type="Pfam" id="PF00153">
    <property type="entry name" value="Mito_carr"/>
    <property type="match status" value="3"/>
</dbReference>
<evidence type="ECO:0000256" key="10">
    <source>
        <dbReference type="ARBA" id="ARBA00023136"/>
    </source>
</evidence>
<accession>A0A9P0QMP0</accession>